<dbReference type="SUPFAM" id="SSF53686">
    <property type="entry name" value="Tryptophan synthase beta subunit-like PLP-dependent enzymes"/>
    <property type="match status" value="1"/>
</dbReference>
<dbReference type="RefSeq" id="WP_149432135.1">
    <property type="nucleotide sequence ID" value="NZ_VLNY01000012.1"/>
</dbReference>
<dbReference type="CDD" id="cd01562">
    <property type="entry name" value="Thr-dehyd"/>
    <property type="match status" value="1"/>
</dbReference>
<dbReference type="GO" id="GO:0006565">
    <property type="term" value="P:L-serine catabolic process"/>
    <property type="evidence" value="ECO:0007669"/>
    <property type="project" value="TreeGrafter"/>
</dbReference>
<dbReference type="GO" id="GO:0004794">
    <property type="term" value="F:threonine deaminase activity"/>
    <property type="evidence" value="ECO:0007669"/>
    <property type="project" value="UniProtKB-UniRule"/>
</dbReference>
<dbReference type="Gene3D" id="3.40.1020.10">
    <property type="entry name" value="Biosynthetic Threonine Deaminase, Domain 3"/>
    <property type="match status" value="1"/>
</dbReference>
<keyword evidence="8 12" id="KW-0663">Pyridoxal phosphate</keyword>
<dbReference type="OrthoDB" id="9811476at2"/>
<evidence type="ECO:0000313" key="14">
    <source>
        <dbReference type="EMBL" id="KAA0021016.1"/>
    </source>
</evidence>
<keyword evidence="15" id="KW-1185">Reference proteome</keyword>
<dbReference type="NCBIfam" id="TIGR02079">
    <property type="entry name" value="THD1"/>
    <property type="match status" value="1"/>
</dbReference>
<comment type="similarity">
    <text evidence="4 12">Belongs to the serine/threonine dehydratase family.</text>
</comment>
<comment type="subunit">
    <text evidence="5 12">Homotetramer.</text>
</comment>
<dbReference type="PROSITE" id="PS00165">
    <property type="entry name" value="DEHYDRATASE_SER_THR"/>
    <property type="match status" value="1"/>
</dbReference>
<dbReference type="Gene3D" id="3.40.50.1100">
    <property type="match status" value="2"/>
</dbReference>
<protein>
    <recommendedName>
        <fullName evidence="12">L-threonine dehydratase</fullName>
        <ecNumber evidence="12">4.3.1.19</ecNumber>
    </recommendedName>
    <alternativeName>
        <fullName evidence="12">Threonine deaminase</fullName>
    </alternativeName>
</protein>
<evidence type="ECO:0000256" key="9">
    <source>
        <dbReference type="ARBA" id="ARBA00023239"/>
    </source>
</evidence>
<evidence type="ECO:0000256" key="1">
    <source>
        <dbReference type="ARBA" id="ARBA00001274"/>
    </source>
</evidence>
<keyword evidence="6 12" id="KW-0028">Amino-acid biosynthesis</keyword>
<evidence type="ECO:0000313" key="15">
    <source>
        <dbReference type="Proteomes" id="UP000322244"/>
    </source>
</evidence>
<keyword evidence="7 12" id="KW-0412">Isoleucine biosynthesis</keyword>
<gene>
    <name evidence="12 14" type="primary">ilvA</name>
    <name evidence="14" type="ORF">FOY51_20510</name>
</gene>
<evidence type="ECO:0000256" key="6">
    <source>
        <dbReference type="ARBA" id="ARBA00022605"/>
    </source>
</evidence>
<dbReference type="EC" id="4.3.1.19" evidence="12"/>
<dbReference type="Proteomes" id="UP000322244">
    <property type="component" value="Unassembled WGS sequence"/>
</dbReference>
<dbReference type="InterPro" id="IPR001721">
    <property type="entry name" value="TD_ACT-like"/>
</dbReference>
<dbReference type="GO" id="GO:0003941">
    <property type="term" value="F:L-serine ammonia-lyase activity"/>
    <property type="evidence" value="ECO:0007669"/>
    <property type="project" value="TreeGrafter"/>
</dbReference>
<comment type="catalytic activity">
    <reaction evidence="1 12">
        <text>L-threonine = 2-oxobutanoate + NH4(+)</text>
        <dbReference type="Rhea" id="RHEA:22108"/>
        <dbReference type="ChEBI" id="CHEBI:16763"/>
        <dbReference type="ChEBI" id="CHEBI:28938"/>
        <dbReference type="ChEBI" id="CHEBI:57926"/>
        <dbReference type="EC" id="4.3.1.19"/>
    </reaction>
</comment>
<proteinExistence type="inferred from homology"/>
<dbReference type="InterPro" id="IPR038110">
    <property type="entry name" value="TD_ACT-like_sf"/>
</dbReference>
<dbReference type="GO" id="GO:0009097">
    <property type="term" value="P:isoleucine biosynthetic process"/>
    <property type="evidence" value="ECO:0007669"/>
    <property type="project" value="UniProtKB-UniRule"/>
</dbReference>
<sequence>MSLSRDVADLQDSRPALTADEIDAAAKRISDVIAATPLQVSERLSKATGATVYLKREDLQVVRSYKLRGAYNLIVQLTESERAAGVVTASAGNHAQGVAFACKAMGIVGRIYVPANTPKQKRDRILVHGGDFVELIAIGNTYDAAAAAAHEDVLRTGATMVPPFDDVRTAAGQGTIAAEILEQLDDAPNTVIVPVGGGGCIAGVATYLRERAPQTSIIGVEPAGAASMTAALVAGGPVTLPDIDPFVDGAAVRRIGDVPYAAVSTLGARVVSHGSLPLIATSVPTNEAGEFAMIHVDEGAICTAMLDLYQHEGVIAEPAGALSVAALHGLSVAPGSTVVCLVSGGNNDVSRYGEILERSLVHLGLKHYFLVNFPQEPGALRRFLDEVLGPDDDITLFEYVKRNNRETGAALVGIELGAADGLSALLERMATSGMVVERLEPGSPAYRYLT</sequence>
<feature type="domain" description="ACT-like" evidence="13">
    <location>
        <begin position="367"/>
        <end position="441"/>
    </location>
</feature>
<dbReference type="PANTHER" id="PTHR48078:SF11">
    <property type="entry name" value="THREONINE DEHYDRATASE, MITOCHONDRIAL"/>
    <property type="match status" value="1"/>
</dbReference>
<dbReference type="FunFam" id="3.40.1020.10:FF:000002">
    <property type="entry name" value="L-threonine dehydratase"/>
    <property type="match status" value="1"/>
</dbReference>
<dbReference type="UniPathway" id="UPA00047">
    <property type="reaction ID" value="UER00054"/>
</dbReference>
<dbReference type="Pfam" id="PF00585">
    <property type="entry name" value="Thr_dehydrat_C"/>
    <property type="match status" value="1"/>
</dbReference>
<dbReference type="InterPro" id="IPR001926">
    <property type="entry name" value="TrpB-like_PALP"/>
</dbReference>
<evidence type="ECO:0000256" key="2">
    <source>
        <dbReference type="ARBA" id="ARBA00001933"/>
    </source>
</evidence>
<evidence type="ECO:0000256" key="10">
    <source>
        <dbReference type="ARBA" id="ARBA00023304"/>
    </source>
</evidence>
<dbReference type="InterPro" id="IPR011820">
    <property type="entry name" value="IlvA"/>
</dbReference>
<dbReference type="EMBL" id="VLNY01000012">
    <property type="protein sequence ID" value="KAA0021016.1"/>
    <property type="molecule type" value="Genomic_DNA"/>
</dbReference>
<comment type="cofactor">
    <cofactor evidence="2 12">
        <name>pyridoxal 5'-phosphate</name>
        <dbReference type="ChEBI" id="CHEBI:597326"/>
    </cofactor>
</comment>
<evidence type="ECO:0000256" key="5">
    <source>
        <dbReference type="ARBA" id="ARBA00011881"/>
    </source>
</evidence>
<dbReference type="FunFam" id="3.40.50.1100:FF:000005">
    <property type="entry name" value="Threonine dehydratase catabolic"/>
    <property type="match status" value="1"/>
</dbReference>
<accession>A0A5A7S577</accession>
<dbReference type="GO" id="GO:0006567">
    <property type="term" value="P:L-threonine catabolic process"/>
    <property type="evidence" value="ECO:0007669"/>
    <property type="project" value="TreeGrafter"/>
</dbReference>
<dbReference type="GO" id="GO:0030170">
    <property type="term" value="F:pyridoxal phosphate binding"/>
    <property type="evidence" value="ECO:0007669"/>
    <property type="project" value="InterPro"/>
</dbReference>
<organism evidence="14 15">
    <name type="scientific">Antrihabitans cavernicola</name>
    <dbReference type="NCBI Taxonomy" id="2495913"/>
    <lineage>
        <taxon>Bacteria</taxon>
        <taxon>Bacillati</taxon>
        <taxon>Actinomycetota</taxon>
        <taxon>Actinomycetes</taxon>
        <taxon>Mycobacteriales</taxon>
        <taxon>Nocardiaceae</taxon>
        <taxon>Antrihabitans</taxon>
    </lineage>
</organism>
<evidence type="ECO:0000256" key="4">
    <source>
        <dbReference type="ARBA" id="ARBA00010869"/>
    </source>
</evidence>
<dbReference type="AlphaFoldDB" id="A0A5A7S577"/>
<dbReference type="PANTHER" id="PTHR48078">
    <property type="entry name" value="THREONINE DEHYDRATASE, MITOCHONDRIAL-RELATED"/>
    <property type="match status" value="1"/>
</dbReference>
<evidence type="ECO:0000256" key="12">
    <source>
        <dbReference type="RuleBase" id="RU362012"/>
    </source>
</evidence>
<dbReference type="InterPro" id="IPR000634">
    <property type="entry name" value="Ser/Thr_deHydtase_PyrdxlP-BS"/>
</dbReference>
<evidence type="ECO:0000256" key="8">
    <source>
        <dbReference type="ARBA" id="ARBA00022898"/>
    </source>
</evidence>
<dbReference type="InterPro" id="IPR050147">
    <property type="entry name" value="Ser/Thr_Dehydratase"/>
</dbReference>
<evidence type="ECO:0000256" key="11">
    <source>
        <dbReference type="ARBA" id="ARBA00025527"/>
    </source>
</evidence>
<reference evidence="14 15" key="1">
    <citation type="submission" date="2019-07" db="EMBL/GenBank/DDBJ databases">
        <title>Rhodococcus cavernicolus sp. nov., isolated from a cave.</title>
        <authorList>
            <person name="Lee S.D."/>
        </authorList>
    </citation>
    <scope>NUCLEOTIDE SEQUENCE [LARGE SCALE GENOMIC DNA]</scope>
    <source>
        <strain evidence="14 15">C1-24</strain>
    </source>
</reference>
<comment type="function">
    <text evidence="11 12">Catalyzes the anaerobic formation of alpha-ketobutyrate and ammonia from threonine in a two-step reaction. The first step involved a dehydration of threonine and a production of enamine intermediates (aminocrotonate), which tautomerizes to its imine form (iminobutyrate). Both intermediates are unstable and short-lived. The second step is the nonenzymatic hydrolysis of the enamine/imine intermediates to form 2-ketobutyrate and free ammonia. In the low water environment of the cell, the second step is accelerated by RidA.</text>
</comment>
<evidence type="ECO:0000259" key="13">
    <source>
        <dbReference type="PROSITE" id="PS51672"/>
    </source>
</evidence>
<dbReference type="InterPro" id="IPR036052">
    <property type="entry name" value="TrpB-like_PALP_sf"/>
</dbReference>
<evidence type="ECO:0000256" key="7">
    <source>
        <dbReference type="ARBA" id="ARBA00022624"/>
    </source>
</evidence>
<evidence type="ECO:0000256" key="3">
    <source>
        <dbReference type="ARBA" id="ARBA00004810"/>
    </source>
</evidence>
<dbReference type="NCBIfam" id="NF006390">
    <property type="entry name" value="PRK08639.1"/>
    <property type="match status" value="1"/>
</dbReference>
<keyword evidence="9 12" id="KW-0456">Lyase</keyword>
<keyword evidence="10 12" id="KW-0100">Branched-chain amino acid biosynthesis</keyword>
<name>A0A5A7S577_9NOCA</name>
<comment type="caution">
    <text evidence="14">The sequence shown here is derived from an EMBL/GenBank/DDBJ whole genome shotgun (WGS) entry which is preliminary data.</text>
</comment>
<dbReference type="Pfam" id="PF00291">
    <property type="entry name" value="PALP"/>
    <property type="match status" value="1"/>
</dbReference>
<comment type="pathway">
    <text evidence="3 12">Amino-acid biosynthesis; L-isoleucine biosynthesis; 2-oxobutanoate from L-threonine: step 1/1.</text>
</comment>
<dbReference type="PROSITE" id="PS51672">
    <property type="entry name" value="ACT_LIKE"/>
    <property type="match status" value="1"/>
</dbReference>